<evidence type="ECO:0000313" key="4">
    <source>
        <dbReference type="Proteomes" id="UP000218160"/>
    </source>
</evidence>
<keyword evidence="3" id="KW-0132">Cell division</keyword>
<keyword evidence="3" id="KW-0131">Cell cycle</keyword>
<feature type="compositionally biased region" description="Basic residues" evidence="1">
    <location>
        <begin position="9"/>
        <end position="24"/>
    </location>
</feature>
<evidence type="ECO:0000259" key="2">
    <source>
        <dbReference type="PROSITE" id="PS51724"/>
    </source>
</evidence>
<dbReference type="InterPro" id="IPR052521">
    <property type="entry name" value="Cell_div_SPOR-domain"/>
</dbReference>
<dbReference type="PANTHER" id="PTHR38687:SF2">
    <property type="entry name" value="CELL DIVISION PROTEIN FTSN"/>
    <property type="match status" value="1"/>
</dbReference>
<evidence type="ECO:0000313" key="3">
    <source>
        <dbReference type="EMBL" id="ATF09548.1"/>
    </source>
</evidence>
<dbReference type="AlphaFoldDB" id="A0A291B957"/>
<gene>
    <name evidence="3" type="ORF">BTN50_1045</name>
</gene>
<evidence type="ECO:0000256" key="1">
    <source>
        <dbReference type="SAM" id="MobiDB-lite"/>
    </source>
</evidence>
<dbReference type="Pfam" id="PF05036">
    <property type="entry name" value="SPOR"/>
    <property type="match status" value="1"/>
</dbReference>
<dbReference type="OrthoDB" id="8558195at2"/>
<dbReference type="InterPro" id="IPR036680">
    <property type="entry name" value="SPOR-like_sf"/>
</dbReference>
<dbReference type="Proteomes" id="UP000218160">
    <property type="component" value="Chromosome 1"/>
</dbReference>
<reference evidence="4" key="1">
    <citation type="submission" date="2017-04" db="EMBL/GenBank/DDBJ databases">
        <title>Genome evolution of the luminous symbionts of deep sea anglerfish.</title>
        <authorList>
            <person name="Hendry T.A."/>
        </authorList>
    </citation>
    <scope>NUCLEOTIDE SEQUENCE [LARGE SCALE GENOMIC DNA]</scope>
</reference>
<organism evidence="3 4">
    <name type="scientific">Candidatus Enterovibrio altilux</name>
    <dbReference type="NCBI Taxonomy" id="1927128"/>
    <lineage>
        <taxon>Bacteria</taxon>
        <taxon>Pseudomonadati</taxon>
        <taxon>Pseudomonadota</taxon>
        <taxon>Gammaproteobacteria</taxon>
        <taxon>Vibrionales</taxon>
        <taxon>Vibrionaceae</taxon>
        <taxon>Enterovibrio</taxon>
    </lineage>
</organism>
<dbReference type="GO" id="GO:0042834">
    <property type="term" value="F:peptidoglycan binding"/>
    <property type="evidence" value="ECO:0007669"/>
    <property type="project" value="InterPro"/>
</dbReference>
<dbReference type="PROSITE" id="PS51724">
    <property type="entry name" value="SPOR"/>
    <property type="match status" value="1"/>
</dbReference>
<dbReference type="GO" id="GO:0051301">
    <property type="term" value="P:cell division"/>
    <property type="evidence" value="ECO:0007669"/>
    <property type="project" value="UniProtKB-KW"/>
</dbReference>
<keyword evidence="4" id="KW-1185">Reference proteome</keyword>
<dbReference type="Gene3D" id="3.30.70.1070">
    <property type="entry name" value="Sporulation related repeat"/>
    <property type="match status" value="1"/>
</dbReference>
<dbReference type="RefSeq" id="WP_096619184.1">
    <property type="nucleotide sequence ID" value="NZ_CP020660.1"/>
</dbReference>
<feature type="domain" description="SPOR" evidence="2">
    <location>
        <begin position="119"/>
        <end position="198"/>
    </location>
</feature>
<feature type="compositionally biased region" description="Polar residues" evidence="1">
    <location>
        <begin position="78"/>
        <end position="92"/>
    </location>
</feature>
<proteinExistence type="predicted"/>
<dbReference type="SUPFAM" id="SSF110997">
    <property type="entry name" value="Sporulation related repeat"/>
    <property type="match status" value="1"/>
</dbReference>
<dbReference type="InterPro" id="IPR007730">
    <property type="entry name" value="SPOR-like_dom"/>
</dbReference>
<dbReference type="KEGG" id="elux:BTN50_1045"/>
<dbReference type="EMBL" id="CP020660">
    <property type="protein sequence ID" value="ATF09548.1"/>
    <property type="molecule type" value="Genomic_DNA"/>
</dbReference>
<name>A0A291B957_9GAMM</name>
<feature type="region of interest" description="Disordered" evidence="1">
    <location>
        <begin position="67"/>
        <end position="96"/>
    </location>
</feature>
<sequence>MVIRDYVKRSKLPQKPSRNKKKSPPKVTYSSKWAVTAVLLVSGLSYGLYHLSASVPPKKFITFTAQSTPKKPKPFQRPPSNISSAEKVQNTLPPQPKEKWTYMENLKNKEVKVEASEQIVSSHPYLIQCGAYRNTNQANERKMLIAFQGLESHIKTSQGEKGIWYRVVLGPYPLKREAERDRNMLRRAGIDPCAIWHWN</sequence>
<protein>
    <submittedName>
        <fullName evidence="3">Cell division protein FtsN</fullName>
    </submittedName>
</protein>
<feature type="region of interest" description="Disordered" evidence="1">
    <location>
        <begin position="1"/>
        <end position="26"/>
    </location>
</feature>
<accession>A0A291B957</accession>
<dbReference type="PANTHER" id="PTHR38687">
    <property type="entry name" value="CELL DIVISION PROTEIN DEDD-RELATED"/>
    <property type="match status" value="1"/>
</dbReference>